<feature type="compositionally biased region" description="Polar residues" evidence="1">
    <location>
        <begin position="432"/>
        <end position="458"/>
    </location>
</feature>
<protein>
    <recommendedName>
        <fullName evidence="4">Restriction endonuclease</fullName>
    </recommendedName>
</protein>
<evidence type="ECO:0000256" key="1">
    <source>
        <dbReference type="SAM" id="MobiDB-lite"/>
    </source>
</evidence>
<keyword evidence="3" id="KW-1185">Reference proteome</keyword>
<organism evidence="2 3">
    <name type="scientific">Deinococcus arenae</name>
    <dbReference type="NCBI Taxonomy" id="1452751"/>
    <lineage>
        <taxon>Bacteria</taxon>
        <taxon>Thermotogati</taxon>
        <taxon>Deinococcota</taxon>
        <taxon>Deinococci</taxon>
        <taxon>Deinococcales</taxon>
        <taxon>Deinococcaceae</taxon>
        <taxon>Deinococcus</taxon>
    </lineage>
</organism>
<dbReference type="Pfam" id="PF10117">
    <property type="entry name" value="McrBC"/>
    <property type="match status" value="1"/>
</dbReference>
<gene>
    <name evidence="2" type="ORF">GCM10008956_37120</name>
</gene>
<evidence type="ECO:0000313" key="3">
    <source>
        <dbReference type="Proteomes" id="UP000600547"/>
    </source>
</evidence>
<dbReference type="Proteomes" id="UP000600547">
    <property type="component" value="Unassembled WGS sequence"/>
</dbReference>
<dbReference type="PANTHER" id="PTHR38733:SF1">
    <property type="entry name" value="TYPE IV METHYL-DIRECTED RESTRICTION ENZYME ECOKMCRBC"/>
    <property type="match status" value="1"/>
</dbReference>
<dbReference type="EMBL" id="BMQG01000024">
    <property type="protein sequence ID" value="GGM58105.1"/>
    <property type="molecule type" value="Genomic_DNA"/>
</dbReference>
<dbReference type="InterPro" id="IPR019292">
    <property type="entry name" value="McrC"/>
</dbReference>
<comment type="caution">
    <text evidence="2">The sequence shown here is derived from an EMBL/GenBank/DDBJ whole genome shotgun (WGS) entry which is preliminary data.</text>
</comment>
<evidence type="ECO:0000313" key="2">
    <source>
        <dbReference type="EMBL" id="GGM58105.1"/>
    </source>
</evidence>
<feature type="region of interest" description="Disordered" evidence="1">
    <location>
        <begin position="429"/>
        <end position="458"/>
    </location>
</feature>
<name>A0A8H9LAH4_9DEIO</name>
<dbReference type="RefSeq" id="WP_189062829.1">
    <property type="nucleotide sequence ID" value="NZ_BMQG01000024.1"/>
</dbReference>
<sequence>MTPAHLQVREHDTLVRGAVSRTGDRNVHTLTPAAFGHLQVFLSGRDVQGDALNPVATFTRLGQADAVKLSQWVGLIRLPDGTVIEILPKTHERPGARQDAGSLPRSRSVLLRMLAATDERFRVAPPAELDTARMPLLEVVLRYALEGFRAGVRRGVPHTYVGVQEERGSLRGRLDLPRQVRQPAHRAHLLHVTFDEFLPARPETRLVRLAVERAGSLSGAPATKRLARELTHALDAVPPSRDVQSDFAAWRLERGHAHFEALRPLCELILHELNPLVGGQQATAHALLFDMNRVYEAYVAQRLRTQHPDWQIETQATGHALGQVGTQRAFLLCPDLLITLPSGEVIVADTKWKRLNAQSAPTFDIQNADAYQMLAYSEVFQAAQSERTIHLLYPHLSDLPAHIPPIRLAGGRALHITTVRLDQPEPRVDLIGQSSAPEPNGSPVVSSSRNNHGLLSSS</sequence>
<reference evidence="3" key="1">
    <citation type="journal article" date="2019" name="Int. J. Syst. Evol. Microbiol.">
        <title>The Global Catalogue of Microorganisms (GCM) 10K type strain sequencing project: providing services to taxonomists for standard genome sequencing and annotation.</title>
        <authorList>
            <consortium name="The Broad Institute Genomics Platform"/>
            <consortium name="The Broad Institute Genome Sequencing Center for Infectious Disease"/>
            <person name="Wu L."/>
            <person name="Ma J."/>
        </authorList>
    </citation>
    <scope>NUCLEOTIDE SEQUENCE [LARGE SCALE GENOMIC DNA]</scope>
    <source>
        <strain evidence="3">JCM 31047</strain>
    </source>
</reference>
<accession>A0A8H9LAH4</accession>
<proteinExistence type="predicted"/>
<evidence type="ECO:0008006" key="4">
    <source>
        <dbReference type="Google" id="ProtNLM"/>
    </source>
</evidence>
<dbReference type="AlphaFoldDB" id="A0A8H9LAH4"/>
<dbReference type="PANTHER" id="PTHR38733">
    <property type="entry name" value="PROTEIN MCRC"/>
    <property type="match status" value="1"/>
</dbReference>